<protein>
    <submittedName>
        <fullName evidence="2">Uncharacterized protein</fullName>
    </submittedName>
</protein>
<feature type="transmembrane region" description="Helical" evidence="1">
    <location>
        <begin position="137"/>
        <end position="159"/>
    </location>
</feature>
<keyword evidence="1" id="KW-0472">Membrane</keyword>
<accession>A0A2D4FT82</accession>
<proteinExistence type="predicted"/>
<keyword evidence="1" id="KW-1133">Transmembrane helix</keyword>
<feature type="transmembrane region" description="Helical" evidence="1">
    <location>
        <begin position="171"/>
        <end position="192"/>
    </location>
</feature>
<evidence type="ECO:0000313" key="2">
    <source>
        <dbReference type="EMBL" id="LAA50705.1"/>
    </source>
</evidence>
<sequence length="199" mass="21438">MGPQTGDRGMETSWPRWLSHFHREAPATASPGGALEEQQLEVAGGGSAGDVGSGGSENPAAASGAFLGHVPSRDTYWATLAAVSAGEMSEMRRPKRAIVETAASYYSLWSKRGMVKALSFITVGGKGYDLDKGYLDIFNPIISLLLNFSSILFSIAGCFERIAQRILIWTCRLRAVGPFDVAFLTFFIDFMAPPLPIVN</sequence>
<evidence type="ECO:0000256" key="1">
    <source>
        <dbReference type="SAM" id="Phobius"/>
    </source>
</evidence>
<reference evidence="2" key="2">
    <citation type="submission" date="2017-11" db="EMBL/GenBank/DDBJ databases">
        <title>Coralsnake Venomics: Analyses of Venom Gland Transcriptomes and Proteomes of Six Brazilian Taxa.</title>
        <authorList>
            <person name="Aird S.D."/>
            <person name="Jorge da Silva N."/>
            <person name="Qiu L."/>
            <person name="Villar-Briones A."/>
            <person name="Aparecida-Saddi V."/>
            <person name="Campos-Telles M.P."/>
            <person name="Grau M."/>
            <person name="Mikheyev A.S."/>
        </authorList>
    </citation>
    <scope>NUCLEOTIDE SEQUENCE</scope>
    <source>
        <tissue evidence="2">Venom_gland</tissue>
    </source>
</reference>
<organism evidence="2">
    <name type="scientific">Micrurus corallinus</name>
    <name type="common">Brazilian coral snake</name>
    <dbReference type="NCBI Taxonomy" id="54390"/>
    <lineage>
        <taxon>Eukaryota</taxon>
        <taxon>Metazoa</taxon>
        <taxon>Chordata</taxon>
        <taxon>Craniata</taxon>
        <taxon>Vertebrata</taxon>
        <taxon>Euteleostomi</taxon>
        <taxon>Lepidosauria</taxon>
        <taxon>Squamata</taxon>
        <taxon>Bifurcata</taxon>
        <taxon>Unidentata</taxon>
        <taxon>Episquamata</taxon>
        <taxon>Toxicofera</taxon>
        <taxon>Serpentes</taxon>
        <taxon>Colubroidea</taxon>
        <taxon>Elapidae</taxon>
        <taxon>Elapinae</taxon>
        <taxon>Micrurus</taxon>
    </lineage>
</organism>
<keyword evidence="1" id="KW-0812">Transmembrane</keyword>
<name>A0A2D4FT82_MICCO</name>
<reference evidence="2" key="1">
    <citation type="submission" date="2017-07" db="EMBL/GenBank/DDBJ databases">
        <authorList>
            <person name="Mikheyev A."/>
            <person name="Grau M."/>
        </authorList>
    </citation>
    <scope>NUCLEOTIDE SEQUENCE</scope>
    <source>
        <tissue evidence="2">Venom_gland</tissue>
    </source>
</reference>
<dbReference type="EMBL" id="IACJ01081456">
    <property type="protein sequence ID" value="LAA50705.1"/>
    <property type="molecule type" value="Transcribed_RNA"/>
</dbReference>
<dbReference type="AlphaFoldDB" id="A0A2D4FT82"/>